<evidence type="ECO:0000313" key="1">
    <source>
        <dbReference type="EMBL" id="MCI00089.1"/>
    </source>
</evidence>
<evidence type="ECO:0000313" key="2">
    <source>
        <dbReference type="Proteomes" id="UP000265520"/>
    </source>
</evidence>
<dbReference type="EMBL" id="LXQA010042177">
    <property type="protein sequence ID" value="MCI00089.1"/>
    <property type="molecule type" value="Genomic_DNA"/>
</dbReference>
<organism evidence="1 2">
    <name type="scientific">Trifolium medium</name>
    <dbReference type="NCBI Taxonomy" id="97028"/>
    <lineage>
        <taxon>Eukaryota</taxon>
        <taxon>Viridiplantae</taxon>
        <taxon>Streptophyta</taxon>
        <taxon>Embryophyta</taxon>
        <taxon>Tracheophyta</taxon>
        <taxon>Spermatophyta</taxon>
        <taxon>Magnoliopsida</taxon>
        <taxon>eudicotyledons</taxon>
        <taxon>Gunneridae</taxon>
        <taxon>Pentapetalae</taxon>
        <taxon>rosids</taxon>
        <taxon>fabids</taxon>
        <taxon>Fabales</taxon>
        <taxon>Fabaceae</taxon>
        <taxon>Papilionoideae</taxon>
        <taxon>50 kb inversion clade</taxon>
        <taxon>NPAAA clade</taxon>
        <taxon>Hologalegina</taxon>
        <taxon>IRL clade</taxon>
        <taxon>Trifolieae</taxon>
        <taxon>Trifolium</taxon>
    </lineage>
</organism>
<protein>
    <submittedName>
        <fullName evidence="1">Uncharacterized protein</fullName>
    </submittedName>
</protein>
<proteinExistence type="predicted"/>
<feature type="non-terminal residue" evidence="1">
    <location>
        <position position="102"/>
    </location>
</feature>
<keyword evidence="2" id="KW-1185">Reference proteome</keyword>
<dbReference type="AlphaFoldDB" id="A0A392NLT7"/>
<sequence>MEQVWRSLFRDYGFLDMVENRAIHVHGHNFFTVEWGYPKASECLLSRILALNIFLHVESAAVTCDEAMEVADDACCRICLVFEPDPRDNEALMLLDIAEEVP</sequence>
<accession>A0A392NLT7</accession>
<name>A0A392NLT7_9FABA</name>
<dbReference type="Proteomes" id="UP000265520">
    <property type="component" value="Unassembled WGS sequence"/>
</dbReference>
<comment type="caution">
    <text evidence="1">The sequence shown here is derived from an EMBL/GenBank/DDBJ whole genome shotgun (WGS) entry which is preliminary data.</text>
</comment>
<reference evidence="1 2" key="1">
    <citation type="journal article" date="2018" name="Front. Plant Sci.">
        <title>Red Clover (Trifolium pratense) and Zigzag Clover (T. medium) - A Picture of Genomic Similarities and Differences.</title>
        <authorList>
            <person name="Dluhosova J."/>
            <person name="Istvanek J."/>
            <person name="Nedelnik J."/>
            <person name="Repkova J."/>
        </authorList>
    </citation>
    <scope>NUCLEOTIDE SEQUENCE [LARGE SCALE GENOMIC DNA]</scope>
    <source>
        <strain evidence="2">cv. 10/8</strain>
        <tissue evidence="1">Leaf</tissue>
    </source>
</reference>